<sequence length="171" mass="18995">MENKAKIRINLNAREFEIEGTEEFINSHSEKIDSFLEILKSIPVNQLPPQQPTPPAVVVNNQPITGQVQPPANGLPESFGEYFHSLPNNAKDVDKVLLAGHFAQAQNEQNTFTTLEATKLLLDQGVRLTNPSQAIKNNTDAKRLIKISKGKFRVSKDGSDFLKKFLTNSAD</sequence>
<dbReference type="STRING" id="1465490.SAMN05444277_1363"/>
<reference evidence="1 2" key="1">
    <citation type="submission" date="2016-10" db="EMBL/GenBank/DDBJ databases">
        <authorList>
            <person name="de Groot N.N."/>
        </authorList>
    </citation>
    <scope>NUCLEOTIDE SEQUENCE [LARGE SCALE GENOMIC DNA]</scope>
    <source>
        <strain evidence="1 2">DSM 28286</strain>
    </source>
</reference>
<dbReference type="RefSeq" id="WP_090663370.1">
    <property type="nucleotide sequence ID" value="NZ_FOXQ01000036.1"/>
</dbReference>
<organism evidence="1 2">
    <name type="scientific">Parafilimonas terrae</name>
    <dbReference type="NCBI Taxonomy" id="1465490"/>
    <lineage>
        <taxon>Bacteria</taxon>
        <taxon>Pseudomonadati</taxon>
        <taxon>Bacteroidota</taxon>
        <taxon>Chitinophagia</taxon>
        <taxon>Chitinophagales</taxon>
        <taxon>Chitinophagaceae</taxon>
        <taxon>Parafilimonas</taxon>
    </lineage>
</organism>
<dbReference type="OrthoDB" id="9553987at2"/>
<gene>
    <name evidence="1" type="ORF">SAMN05444277_1363</name>
</gene>
<keyword evidence="2" id="KW-1185">Reference proteome</keyword>
<dbReference type="Proteomes" id="UP000199031">
    <property type="component" value="Unassembled WGS sequence"/>
</dbReference>
<proteinExistence type="predicted"/>
<protein>
    <submittedName>
        <fullName evidence="1">Uncharacterized protein</fullName>
    </submittedName>
</protein>
<evidence type="ECO:0000313" key="1">
    <source>
        <dbReference type="EMBL" id="SFQ56373.1"/>
    </source>
</evidence>
<evidence type="ECO:0000313" key="2">
    <source>
        <dbReference type="Proteomes" id="UP000199031"/>
    </source>
</evidence>
<name>A0A1I5ZJ28_9BACT</name>
<accession>A0A1I5ZJ28</accession>
<dbReference type="EMBL" id="FOXQ01000036">
    <property type="protein sequence ID" value="SFQ56373.1"/>
    <property type="molecule type" value="Genomic_DNA"/>
</dbReference>
<dbReference type="AlphaFoldDB" id="A0A1I5ZJ28"/>